<dbReference type="Gene3D" id="6.10.140.1470">
    <property type="match status" value="1"/>
</dbReference>
<evidence type="ECO:0000256" key="14">
    <source>
        <dbReference type="ARBA" id="ARBA00049250"/>
    </source>
</evidence>
<evidence type="ECO:0000256" key="4">
    <source>
        <dbReference type="ARBA" id="ARBA00012779"/>
    </source>
</evidence>
<keyword evidence="8" id="KW-0949">S-adenosyl-L-methionine</keyword>
<proteinExistence type="inferred from homology"/>
<dbReference type="InterPro" id="IPR003347">
    <property type="entry name" value="JmjC_dom"/>
</dbReference>
<dbReference type="PANTHER" id="PTHR12461">
    <property type="entry name" value="HYPOXIA-INDUCIBLE FACTOR 1 ALPHA INHIBITOR-RELATED"/>
    <property type="match status" value="1"/>
</dbReference>
<comment type="catalytic activity">
    <reaction evidence="14">
        <text>7-[(3S)-(3-amino-3-methoxycarbonyl)propyl]wyosine(37) in tRNA(Phe) + S-adenosyl-L-methionine + CO2 = wybutosine(37) in tRNA(Phe) + S-adenosyl-L-homocysteine + 2 H(+)</text>
        <dbReference type="Rhea" id="RHEA:37119"/>
        <dbReference type="Rhea" id="RHEA-COMP:11844"/>
        <dbReference type="Rhea" id="RHEA-COMP:11847"/>
        <dbReference type="ChEBI" id="CHEBI:15378"/>
        <dbReference type="ChEBI" id="CHEBI:16526"/>
        <dbReference type="ChEBI" id="CHEBI:57856"/>
        <dbReference type="ChEBI" id="CHEBI:59789"/>
        <dbReference type="ChEBI" id="CHEBI:73544"/>
        <dbReference type="ChEBI" id="CHEBI:74275"/>
        <dbReference type="EC" id="2.3.1.231"/>
    </reaction>
</comment>
<dbReference type="Gene3D" id="2.60.120.650">
    <property type="entry name" value="Cupin"/>
    <property type="match status" value="1"/>
</dbReference>
<keyword evidence="7" id="KW-0808">Transferase</keyword>
<sequence>MMNYDTNLVPSYYDVTKEYFITKLHVKRQPAVLCGIDIGPCVEKWTSDYLIEKSGSTIVKVHVGSEANMNFLSKNFSYKTLTFEQLVKRSKKKIQDDNDYFFSPKEYYYLRSLSNERRGKQVANLKTDFPELADDVKLPCFFADEQFFSSILRLGSLGMQMWTHYDVMDNFLIQVQGEKRVTLFSPSDASFLYLDGDKSEIVDIDNPDLNKYPNFVKATRYDCLLRPGDVLFIPAFWFHTTQSLSFCINVNVFWKNLDAHFYEKNDYYGNKDLIPASKMLQAVSKAMNNLDSLPKDCKEFYAKRAIRLIEKTLEDNEKSADKSSSK</sequence>
<evidence type="ECO:0000256" key="7">
    <source>
        <dbReference type="ARBA" id="ARBA00022679"/>
    </source>
</evidence>
<dbReference type="InParanoid" id="A0A482XFB9"/>
<evidence type="ECO:0000256" key="6">
    <source>
        <dbReference type="ARBA" id="ARBA00022603"/>
    </source>
</evidence>
<dbReference type="GO" id="GO:0031591">
    <property type="term" value="P:wybutosine biosynthetic process"/>
    <property type="evidence" value="ECO:0007669"/>
    <property type="project" value="TreeGrafter"/>
</dbReference>
<comment type="caution">
    <text evidence="16">The sequence shown here is derived from an EMBL/GenBank/DDBJ whole genome shotgun (WGS) entry which is preliminary data.</text>
</comment>
<dbReference type="SUPFAM" id="SSF51197">
    <property type="entry name" value="Clavaminate synthase-like"/>
    <property type="match status" value="1"/>
</dbReference>
<dbReference type="Proteomes" id="UP000291343">
    <property type="component" value="Unassembled WGS sequence"/>
</dbReference>
<evidence type="ECO:0000256" key="8">
    <source>
        <dbReference type="ARBA" id="ARBA00022691"/>
    </source>
</evidence>
<keyword evidence="17" id="KW-1185">Reference proteome</keyword>
<reference evidence="16 17" key="1">
    <citation type="journal article" date="2017" name="Gigascience">
        <title>Genome sequence of the small brown planthopper, Laodelphax striatellus.</title>
        <authorList>
            <person name="Zhu J."/>
            <person name="Jiang F."/>
            <person name="Wang X."/>
            <person name="Yang P."/>
            <person name="Bao Y."/>
            <person name="Zhao W."/>
            <person name="Wang W."/>
            <person name="Lu H."/>
            <person name="Wang Q."/>
            <person name="Cui N."/>
            <person name="Li J."/>
            <person name="Chen X."/>
            <person name="Luo L."/>
            <person name="Yu J."/>
            <person name="Kang L."/>
            <person name="Cui F."/>
        </authorList>
    </citation>
    <scope>NUCLEOTIDE SEQUENCE [LARGE SCALE GENOMIC DNA]</scope>
    <source>
        <strain evidence="16">Lst14</strain>
    </source>
</reference>
<dbReference type="PANTHER" id="PTHR12461:SF104">
    <property type="entry name" value="TRNA WYBUTOSINE-SYNTHESIZING PROTEIN 5"/>
    <property type="match status" value="1"/>
</dbReference>
<dbReference type="EC" id="2.1.1.290" evidence="4"/>
<keyword evidence="9" id="KW-0819">tRNA processing</keyword>
<dbReference type="PROSITE" id="PS51184">
    <property type="entry name" value="JMJC"/>
    <property type="match status" value="1"/>
</dbReference>
<evidence type="ECO:0000256" key="9">
    <source>
        <dbReference type="ARBA" id="ARBA00022694"/>
    </source>
</evidence>
<feature type="domain" description="JmjC" evidence="15">
    <location>
        <begin position="114"/>
        <end position="271"/>
    </location>
</feature>
<comment type="function">
    <text evidence="10">Probable S-adenosyl-L-methionine-dependent methyltransferase that acts as a component of the wybutosine biosynthesis pathway. Wybutosine is a hyper modified guanosine with a tricyclic base found at the 3'-position adjacent to the anticodon of eukaryotic phenylalanine tRNA. May methylate the carboxyl group of leucine residues to form alpha-leucine ester residues.</text>
</comment>
<evidence type="ECO:0000256" key="3">
    <source>
        <dbReference type="ARBA" id="ARBA00012155"/>
    </source>
</evidence>
<evidence type="ECO:0000313" key="16">
    <source>
        <dbReference type="EMBL" id="RZF44179.1"/>
    </source>
</evidence>
<dbReference type="EC" id="2.3.1.231" evidence="3"/>
<accession>A0A482XFB9</accession>
<dbReference type="AlphaFoldDB" id="A0A482XFB9"/>
<dbReference type="EMBL" id="QKKF02011224">
    <property type="protein sequence ID" value="RZF44179.1"/>
    <property type="molecule type" value="Genomic_DNA"/>
</dbReference>
<dbReference type="Pfam" id="PF13621">
    <property type="entry name" value="Cupin_8"/>
    <property type="match status" value="1"/>
</dbReference>
<evidence type="ECO:0000256" key="2">
    <source>
        <dbReference type="ARBA" id="ARBA00010703"/>
    </source>
</evidence>
<name>A0A482XFB9_LAOST</name>
<dbReference type="GO" id="GO:0000049">
    <property type="term" value="F:tRNA binding"/>
    <property type="evidence" value="ECO:0007669"/>
    <property type="project" value="TreeGrafter"/>
</dbReference>
<dbReference type="SMR" id="A0A482XFB9"/>
<dbReference type="STRING" id="195883.A0A482XFB9"/>
<dbReference type="InterPro" id="IPR041667">
    <property type="entry name" value="Cupin_8"/>
</dbReference>
<dbReference type="GO" id="GO:0008168">
    <property type="term" value="F:methyltransferase activity"/>
    <property type="evidence" value="ECO:0007669"/>
    <property type="project" value="UniProtKB-KW"/>
</dbReference>
<protein>
    <recommendedName>
        <fullName evidence="5">tRNA wybutosine-synthesizing protein 4</fullName>
        <ecNumber evidence="4">2.1.1.290</ecNumber>
        <ecNumber evidence="3">2.3.1.231</ecNumber>
    </recommendedName>
    <alternativeName>
        <fullName evidence="12">Leucine carboxyl methyltransferase 2</fullName>
    </alternativeName>
    <alternativeName>
        <fullName evidence="13">tRNA(Phe) (7-(3-amino-3-(methoxycarbonyl)propyl)wyosine(37)-N)-methoxycarbonyltransferase</fullName>
    </alternativeName>
    <alternativeName>
        <fullName evidence="11">tRNA(Phe) (7-(3-amino-3-carboxypropyl)wyosine(37)-O)-methyltransferase</fullName>
    </alternativeName>
</protein>
<dbReference type="SMART" id="SM00558">
    <property type="entry name" value="JmjC"/>
    <property type="match status" value="1"/>
</dbReference>
<gene>
    <name evidence="16" type="ORF">LSTR_LSTR003819</name>
</gene>
<comment type="similarity">
    <text evidence="2">Belongs to the methyltransferase superfamily. LCMT family.</text>
</comment>
<evidence type="ECO:0000259" key="15">
    <source>
        <dbReference type="PROSITE" id="PS51184"/>
    </source>
</evidence>
<dbReference type="OrthoDB" id="47172at2759"/>
<evidence type="ECO:0000256" key="11">
    <source>
        <dbReference type="ARBA" id="ARBA00029750"/>
    </source>
</evidence>
<keyword evidence="6" id="KW-0489">Methyltransferase</keyword>
<evidence type="ECO:0000313" key="17">
    <source>
        <dbReference type="Proteomes" id="UP000291343"/>
    </source>
</evidence>
<dbReference type="FunFam" id="2.60.120.650:FF:000043">
    <property type="entry name" value="tRNA wybutosine-synthesizing protein 4"/>
    <property type="match status" value="1"/>
</dbReference>
<evidence type="ECO:0000256" key="5">
    <source>
        <dbReference type="ARBA" id="ARBA00018045"/>
    </source>
</evidence>
<dbReference type="GO" id="GO:0032259">
    <property type="term" value="P:methylation"/>
    <property type="evidence" value="ECO:0007669"/>
    <property type="project" value="UniProtKB-KW"/>
</dbReference>
<organism evidence="16 17">
    <name type="scientific">Laodelphax striatellus</name>
    <name type="common">Small brown planthopper</name>
    <name type="synonym">Delphax striatella</name>
    <dbReference type="NCBI Taxonomy" id="195883"/>
    <lineage>
        <taxon>Eukaryota</taxon>
        <taxon>Metazoa</taxon>
        <taxon>Ecdysozoa</taxon>
        <taxon>Arthropoda</taxon>
        <taxon>Hexapoda</taxon>
        <taxon>Insecta</taxon>
        <taxon>Pterygota</taxon>
        <taxon>Neoptera</taxon>
        <taxon>Paraneoptera</taxon>
        <taxon>Hemiptera</taxon>
        <taxon>Auchenorrhyncha</taxon>
        <taxon>Fulgoroidea</taxon>
        <taxon>Delphacidae</taxon>
        <taxon>Criomorphinae</taxon>
        <taxon>Laodelphax</taxon>
    </lineage>
</organism>
<evidence type="ECO:0000256" key="13">
    <source>
        <dbReference type="ARBA" id="ARBA00030847"/>
    </source>
</evidence>
<comment type="catalytic activity">
    <reaction evidence="1">
        <text>7-[(3S)-3-amino-3-carboxypropyl]wyosine(37) in tRNA(Phe) + S-adenosyl-L-methionine = 7-[(3S)-(3-amino-3-methoxycarbonyl)propyl]wyosine(37) in tRNA(Phe) + S-adenosyl-L-homocysteine</text>
        <dbReference type="Rhea" id="RHEA:36903"/>
        <dbReference type="Rhea" id="RHEA-COMP:10379"/>
        <dbReference type="Rhea" id="RHEA-COMP:11844"/>
        <dbReference type="ChEBI" id="CHEBI:57856"/>
        <dbReference type="ChEBI" id="CHEBI:59789"/>
        <dbReference type="ChEBI" id="CHEBI:73543"/>
        <dbReference type="ChEBI" id="CHEBI:74275"/>
        <dbReference type="EC" id="2.1.1.290"/>
    </reaction>
</comment>
<evidence type="ECO:0000256" key="12">
    <source>
        <dbReference type="ARBA" id="ARBA00030231"/>
    </source>
</evidence>
<evidence type="ECO:0000256" key="1">
    <source>
        <dbReference type="ARBA" id="ARBA00001806"/>
    </source>
</evidence>
<evidence type="ECO:0000256" key="10">
    <source>
        <dbReference type="ARBA" id="ARBA00025588"/>
    </source>
</evidence>